<feature type="domain" description="CX" evidence="4">
    <location>
        <begin position="98"/>
        <end position="157"/>
    </location>
</feature>
<feature type="compositionally biased region" description="Low complexity" evidence="1">
    <location>
        <begin position="33"/>
        <end position="42"/>
    </location>
</feature>
<proteinExistence type="predicted"/>
<dbReference type="Proteomes" id="UP000835052">
    <property type="component" value="Unassembled WGS sequence"/>
</dbReference>
<dbReference type="PANTHER" id="PTHR47520:SF13">
    <property type="entry name" value="PROTEIN CBG10012"/>
    <property type="match status" value="1"/>
</dbReference>
<dbReference type="OrthoDB" id="5806435at2759"/>
<feature type="region of interest" description="Disordered" evidence="1">
    <location>
        <begin position="23"/>
        <end position="42"/>
    </location>
</feature>
<evidence type="ECO:0000256" key="3">
    <source>
        <dbReference type="SAM" id="SignalP"/>
    </source>
</evidence>
<dbReference type="InterPro" id="IPR002619">
    <property type="entry name" value="CX"/>
</dbReference>
<keyword evidence="3" id="KW-0732">Signal</keyword>
<organism evidence="5 6">
    <name type="scientific">Caenorhabditis auriculariae</name>
    <dbReference type="NCBI Taxonomy" id="2777116"/>
    <lineage>
        <taxon>Eukaryota</taxon>
        <taxon>Metazoa</taxon>
        <taxon>Ecdysozoa</taxon>
        <taxon>Nematoda</taxon>
        <taxon>Chromadorea</taxon>
        <taxon>Rhabditida</taxon>
        <taxon>Rhabditina</taxon>
        <taxon>Rhabditomorpha</taxon>
        <taxon>Rhabditoidea</taxon>
        <taxon>Rhabditidae</taxon>
        <taxon>Peloderinae</taxon>
        <taxon>Caenorhabditis</taxon>
    </lineage>
</organism>
<dbReference type="PANTHER" id="PTHR47520">
    <property type="entry name" value="CX DOMAIN-CONTAINING PROTEIN-RELATED"/>
    <property type="match status" value="1"/>
</dbReference>
<feature type="signal peptide" evidence="3">
    <location>
        <begin position="1"/>
        <end position="19"/>
    </location>
</feature>
<dbReference type="EMBL" id="CAJGYM010000003">
    <property type="protein sequence ID" value="CAD6185646.1"/>
    <property type="molecule type" value="Genomic_DNA"/>
</dbReference>
<keyword evidence="6" id="KW-1185">Reference proteome</keyword>
<accession>A0A8S1GQF6</accession>
<feature type="transmembrane region" description="Helical" evidence="2">
    <location>
        <begin position="161"/>
        <end position="183"/>
    </location>
</feature>
<evidence type="ECO:0000256" key="2">
    <source>
        <dbReference type="SAM" id="Phobius"/>
    </source>
</evidence>
<reference evidence="5" key="1">
    <citation type="submission" date="2020-10" db="EMBL/GenBank/DDBJ databases">
        <authorList>
            <person name="Kikuchi T."/>
        </authorList>
    </citation>
    <scope>NUCLEOTIDE SEQUENCE</scope>
    <source>
        <strain evidence="5">NKZ352</strain>
    </source>
</reference>
<evidence type="ECO:0000313" key="6">
    <source>
        <dbReference type="Proteomes" id="UP000835052"/>
    </source>
</evidence>
<feature type="chain" id="PRO_5035812287" description="CX domain-containing protein" evidence="3">
    <location>
        <begin position="20"/>
        <end position="203"/>
    </location>
</feature>
<name>A0A8S1GQF6_9PELO</name>
<protein>
    <recommendedName>
        <fullName evidence="4">CX domain-containing protein</fullName>
    </recommendedName>
</protein>
<gene>
    <name evidence="5" type="ORF">CAUJ_LOCUS1565</name>
</gene>
<evidence type="ECO:0000313" key="5">
    <source>
        <dbReference type="EMBL" id="CAD6185646.1"/>
    </source>
</evidence>
<dbReference type="AlphaFoldDB" id="A0A8S1GQF6"/>
<evidence type="ECO:0000256" key="1">
    <source>
        <dbReference type="SAM" id="MobiDB-lite"/>
    </source>
</evidence>
<keyword evidence="2" id="KW-0812">Transmembrane</keyword>
<evidence type="ECO:0000259" key="4">
    <source>
        <dbReference type="Pfam" id="PF01705"/>
    </source>
</evidence>
<sequence>MRWTGWLLLAFLTAAALVAESKGGRGGGGGRGRSASRSASSGSRFHFTRKYAKPGSIEHTSMFRSTLFGATAGYLAYSAGRHIIREPSAPMSYGGKTYYWDGNYYQPTEAYPVQCVNKIDPNDPQFGRVYFENETRPHEIVYGCKSEDYCCGFDCCQESTFFTSLFSLLVLILVMSIASIFVIECAFNTTYLCHCVIFVCLGS</sequence>
<dbReference type="Pfam" id="PF01705">
    <property type="entry name" value="CX"/>
    <property type="match status" value="1"/>
</dbReference>
<comment type="caution">
    <text evidence="5">The sequence shown here is derived from an EMBL/GenBank/DDBJ whole genome shotgun (WGS) entry which is preliminary data.</text>
</comment>
<keyword evidence="2" id="KW-0472">Membrane</keyword>
<keyword evidence="2" id="KW-1133">Transmembrane helix</keyword>